<dbReference type="Proteomes" id="UP000281955">
    <property type="component" value="Unassembled WGS sequence"/>
</dbReference>
<organism evidence="1 2">
    <name type="scientific">Motilibacter peucedani</name>
    <dbReference type="NCBI Taxonomy" id="598650"/>
    <lineage>
        <taxon>Bacteria</taxon>
        <taxon>Bacillati</taxon>
        <taxon>Actinomycetota</taxon>
        <taxon>Actinomycetes</taxon>
        <taxon>Motilibacterales</taxon>
        <taxon>Motilibacteraceae</taxon>
        <taxon>Motilibacter</taxon>
    </lineage>
</organism>
<gene>
    <name evidence="1" type="ORF">CLV35_0417</name>
</gene>
<evidence type="ECO:0000313" key="2">
    <source>
        <dbReference type="Proteomes" id="UP000281955"/>
    </source>
</evidence>
<reference evidence="1 2" key="1">
    <citation type="submission" date="2018-10" db="EMBL/GenBank/DDBJ databases">
        <title>Genomic Encyclopedia of Archaeal and Bacterial Type Strains, Phase II (KMG-II): from individual species to whole genera.</title>
        <authorList>
            <person name="Goeker M."/>
        </authorList>
    </citation>
    <scope>NUCLEOTIDE SEQUENCE [LARGE SCALE GENOMIC DNA]</scope>
    <source>
        <strain evidence="1 2">RP-AC37</strain>
    </source>
</reference>
<proteinExistence type="predicted"/>
<dbReference type="InterPro" id="IPR003749">
    <property type="entry name" value="ThiS/MoaD-like"/>
</dbReference>
<protein>
    <submittedName>
        <fullName evidence="1">Molybdopterin converting factor small subunit</fullName>
    </submittedName>
</protein>
<dbReference type="EMBL" id="RBWV01000009">
    <property type="protein sequence ID" value="RKS79999.1"/>
    <property type="molecule type" value="Genomic_DNA"/>
</dbReference>
<dbReference type="InParanoid" id="A0A420XTK6"/>
<name>A0A420XTK6_9ACTN</name>
<dbReference type="RefSeq" id="WP_231121355.1">
    <property type="nucleotide sequence ID" value="NZ_RBWV01000009.1"/>
</dbReference>
<dbReference type="SUPFAM" id="SSF54285">
    <property type="entry name" value="MoaD/ThiS"/>
    <property type="match status" value="1"/>
</dbReference>
<dbReference type="Gene3D" id="3.10.20.30">
    <property type="match status" value="1"/>
</dbReference>
<comment type="caution">
    <text evidence="1">The sequence shown here is derived from an EMBL/GenBank/DDBJ whole genome shotgun (WGS) entry which is preliminary data.</text>
</comment>
<dbReference type="AlphaFoldDB" id="A0A420XTK6"/>
<dbReference type="InterPro" id="IPR016155">
    <property type="entry name" value="Mopterin_synth/thiamin_S_b"/>
</dbReference>
<dbReference type="Pfam" id="PF02597">
    <property type="entry name" value="ThiS"/>
    <property type="match status" value="1"/>
</dbReference>
<dbReference type="InterPro" id="IPR012675">
    <property type="entry name" value="Beta-grasp_dom_sf"/>
</dbReference>
<keyword evidence="2" id="KW-1185">Reference proteome</keyword>
<dbReference type="CDD" id="cd17040">
    <property type="entry name" value="Ubl_MoaD_like"/>
    <property type="match status" value="1"/>
</dbReference>
<accession>A0A420XTK6</accession>
<evidence type="ECO:0000313" key="1">
    <source>
        <dbReference type="EMBL" id="RKS79999.1"/>
    </source>
</evidence>
<sequence length="87" mass="9006">MPGLSRPTVTVRYWAAAKAAAGRAEDSVEARSVAEALEAARRTHGAELARVLGAASVLVDGVRTDKDDPRPLQEGAVVEVLPPFAGG</sequence>